<keyword evidence="1" id="KW-0175">Coiled coil</keyword>
<dbReference type="AlphaFoldDB" id="A0AAU9IS57"/>
<feature type="region of interest" description="Disordered" evidence="2">
    <location>
        <begin position="234"/>
        <end position="255"/>
    </location>
</feature>
<keyword evidence="4" id="KW-1185">Reference proteome</keyword>
<feature type="compositionally biased region" description="Polar residues" evidence="2">
    <location>
        <begin position="245"/>
        <end position="254"/>
    </location>
</feature>
<gene>
    <name evidence="3" type="ORF">BSTOLATCC_MIC11591</name>
</gene>
<evidence type="ECO:0000256" key="1">
    <source>
        <dbReference type="SAM" id="Coils"/>
    </source>
</evidence>
<evidence type="ECO:0000313" key="4">
    <source>
        <dbReference type="Proteomes" id="UP001162131"/>
    </source>
</evidence>
<dbReference type="Proteomes" id="UP001162131">
    <property type="component" value="Unassembled WGS sequence"/>
</dbReference>
<dbReference type="EMBL" id="CAJZBQ010000012">
    <property type="protein sequence ID" value="CAG9314590.1"/>
    <property type="molecule type" value="Genomic_DNA"/>
</dbReference>
<feature type="coiled-coil region" evidence="1">
    <location>
        <begin position="119"/>
        <end position="150"/>
    </location>
</feature>
<protein>
    <submittedName>
        <fullName evidence="3">Uncharacterized protein</fullName>
    </submittedName>
</protein>
<comment type="caution">
    <text evidence="3">The sequence shown here is derived from an EMBL/GenBank/DDBJ whole genome shotgun (WGS) entry which is preliminary data.</text>
</comment>
<accession>A0AAU9IS57</accession>
<organism evidence="3 4">
    <name type="scientific">Blepharisma stoltei</name>
    <dbReference type="NCBI Taxonomy" id="1481888"/>
    <lineage>
        <taxon>Eukaryota</taxon>
        <taxon>Sar</taxon>
        <taxon>Alveolata</taxon>
        <taxon>Ciliophora</taxon>
        <taxon>Postciliodesmatophora</taxon>
        <taxon>Heterotrichea</taxon>
        <taxon>Heterotrichida</taxon>
        <taxon>Blepharismidae</taxon>
        <taxon>Blepharisma</taxon>
    </lineage>
</organism>
<evidence type="ECO:0000256" key="2">
    <source>
        <dbReference type="SAM" id="MobiDB-lite"/>
    </source>
</evidence>
<name>A0AAU9IS57_9CILI</name>
<reference evidence="3" key="1">
    <citation type="submission" date="2021-09" db="EMBL/GenBank/DDBJ databases">
        <authorList>
            <consortium name="AG Swart"/>
            <person name="Singh M."/>
            <person name="Singh A."/>
            <person name="Seah K."/>
            <person name="Emmerich C."/>
        </authorList>
    </citation>
    <scope>NUCLEOTIDE SEQUENCE</scope>
    <source>
        <strain evidence="3">ATCC30299</strain>
    </source>
</reference>
<proteinExistence type="predicted"/>
<sequence>MDFMTQPKTNKTLSALAKFFEKESLVKESTDCDALFCALETVVDSFYEKGNSQLLESRTHKNEIERDYAQTTEYFNKKLIWIEEQRRKKYESISKSLKNKPNINSASKNCISNSSRPLHQRVEEELKKKNDNLKSLLMEKEIERRKYEEENVTFKPRIHSVTPPRNQKQLVEFLHNRNKIKTIAQRKEIEEIEKISLKDLQEKPNISPRSEKLSEKWCKTPVVNRLHYNKKSSSPDFFSAKPEINPQSQKLAQNRSEKVFSRLYTSKSSSDLIRQNSLPPSEMQEPQPWDGPIAIRARKRSNSPYRVNTGKGSALENKFVVNELECSQKLRNILKKLIK</sequence>
<evidence type="ECO:0000313" key="3">
    <source>
        <dbReference type="EMBL" id="CAG9314590.1"/>
    </source>
</evidence>